<dbReference type="InterPro" id="IPR009057">
    <property type="entry name" value="Homeodomain-like_sf"/>
</dbReference>
<sequence length="727" mass="80651">MSAEEGSSQPPAAGNDKTQAPKAAATFSSFINKNTTGKKFAPKAARRRPGAVPAAKPPASVPEPAPAPPVEAQPTPAESESSIAPEEPAPAVQLPTPNATQDPGTRDVPQTTPTSTEVATEAPVSNTVQDAPLPTPPSTVPEVQVNSETSTTVTATKPDQVDHDEADTGRASKRRRMDPPPPKSPALTTTVVDTYTDTPAEVEADTNTQSQQEIAVNSEVEQAGEIITEQPEPEDTAAPRPRKRRTLPWNAVNRPQEEEEEDTPVPAKKARKPPKSRGKKKAPAVDETQETQEVEQEADAEGGEVPPVRKRPSTKARGKRRADAPPLENGEEAPAPAKRARRPRKVKSKATIVDSDAEDGGAEEQADEEQELVARRKPRKPRQKKRTAPEGEVEDGEDGSQPKRKGRPPREPTPSDAEDNEIDPEITFMDNLASQNIRVGKLSTRERKMREIDWVAVRQRQREEDLRPMPSREEREKAEQLRNEQQPQQDGVRFRVGAGGEIEIIHDSMTVNEGADAERNFEQMVVLEEADLTTRITSRSFLKNNKRFPNDFVLPGQGKRWSLDDTQRFYQGLRNFGTDFQMISHMFPGSSRRSIKLKFNREERDDPEAVQEALHGKSQIASQWDNFLEVSQIDEERFADTDRIKREMAEVEAKMRERIVAATAETKERKIQQREAGVLDDDVEGAEKENVKGKKKRKGKEKQVTFQEEAGVEIVGVIDDDADWGKE</sequence>
<feature type="compositionally biased region" description="Basic residues" evidence="1">
    <location>
        <begin position="375"/>
        <end position="386"/>
    </location>
</feature>
<dbReference type="Proteomes" id="UP000799424">
    <property type="component" value="Unassembled WGS sequence"/>
</dbReference>
<feature type="compositionally biased region" description="Acidic residues" evidence="1">
    <location>
        <begin position="355"/>
        <end position="371"/>
    </location>
</feature>
<feature type="compositionally biased region" description="Basic residues" evidence="1">
    <location>
        <begin position="40"/>
        <end position="49"/>
    </location>
</feature>
<proteinExistence type="predicted"/>
<feature type="region of interest" description="Disordered" evidence="1">
    <location>
        <begin position="1"/>
        <end position="429"/>
    </location>
</feature>
<feature type="compositionally biased region" description="Polar residues" evidence="1">
    <location>
        <begin position="205"/>
        <end position="215"/>
    </location>
</feature>
<dbReference type="SMART" id="SM00717">
    <property type="entry name" value="SANT"/>
    <property type="match status" value="1"/>
</dbReference>
<dbReference type="PANTHER" id="PTHR22929:SF0">
    <property type="entry name" value="TRANSCRIPTION FACTOR TFIIIB COMPONENT B'' HOMOLOG"/>
    <property type="match status" value="1"/>
</dbReference>
<dbReference type="AlphaFoldDB" id="A0A6A6ZDA5"/>
<dbReference type="PANTHER" id="PTHR22929">
    <property type="entry name" value="RNA POLYMERASE III TRANSCRIPTION INITIATION FACTOR B"/>
    <property type="match status" value="1"/>
</dbReference>
<feature type="compositionally biased region" description="Low complexity" evidence="1">
    <location>
        <begin position="188"/>
        <end position="198"/>
    </location>
</feature>
<feature type="region of interest" description="Disordered" evidence="1">
    <location>
        <begin position="461"/>
        <end position="489"/>
    </location>
</feature>
<name>A0A6A6ZDA5_9PLEO</name>
<feature type="compositionally biased region" description="Polar residues" evidence="1">
    <location>
        <begin position="95"/>
        <end position="129"/>
    </location>
</feature>
<dbReference type="GO" id="GO:0000126">
    <property type="term" value="C:transcription factor TFIIIB complex"/>
    <property type="evidence" value="ECO:0007669"/>
    <property type="project" value="TreeGrafter"/>
</dbReference>
<feature type="compositionally biased region" description="Basic residues" evidence="1">
    <location>
        <begin position="308"/>
        <end position="320"/>
    </location>
</feature>
<dbReference type="OrthoDB" id="272624at2759"/>
<feature type="domain" description="Myb-like" evidence="2">
    <location>
        <begin position="557"/>
        <end position="605"/>
    </location>
</feature>
<evidence type="ECO:0000259" key="2">
    <source>
        <dbReference type="SMART" id="SM00717"/>
    </source>
</evidence>
<keyword evidence="4" id="KW-1185">Reference proteome</keyword>
<dbReference type="CDD" id="cd00167">
    <property type="entry name" value="SANT"/>
    <property type="match status" value="1"/>
</dbReference>
<feature type="compositionally biased region" description="Pro residues" evidence="1">
    <location>
        <begin position="55"/>
        <end position="71"/>
    </location>
</feature>
<organism evidence="3 4">
    <name type="scientific">Ophiobolus disseminans</name>
    <dbReference type="NCBI Taxonomy" id="1469910"/>
    <lineage>
        <taxon>Eukaryota</taxon>
        <taxon>Fungi</taxon>
        <taxon>Dikarya</taxon>
        <taxon>Ascomycota</taxon>
        <taxon>Pezizomycotina</taxon>
        <taxon>Dothideomycetes</taxon>
        <taxon>Pleosporomycetidae</taxon>
        <taxon>Pleosporales</taxon>
        <taxon>Pleosporineae</taxon>
        <taxon>Phaeosphaeriaceae</taxon>
        <taxon>Ophiobolus</taxon>
    </lineage>
</organism>
<gene>
    <name evidence="3" type="ORF">CC86DRAFT_375280</name>
</gene>
<feature type="compositionally biased region" description="Polar residues" evidence="1">
    <location>
        <begin position="26"/>
        <end position="37"/>
    </location>
</feature>
<dbReference type="Pfam" id="PF15963">
    <property type="entry name" value="Myb_DNA-bind_7"/>
    <property type="match status" value="1"/>
</dbReference>
<feature type="compositionally biased region" description="Polar residues" evidence="1">
    <location>
        <begin position="144"/>
        <end position="157"/>
    </location>
</feature>
<dbReference type="InterPro" id="IPR001005">
    <property type="entry name" value="SANT/Myb"/>
</dbReference>
<feature type="compositionally biased region" description="Basic residues" evidence="1">
    <location>
        <begin position="338"/>
        <end position="348"/>
    </location>
</feature>
<dbReference type="GO" id="GO:0070898">
    <property type="term" value="P:RNA polymerase III preinitiation complex assembly"/>
    <property type="evidence" value="ECO:0007669"/>
    <property type="project" value="TreeGrafter"/>
</dbReference>
<reference evidence="3" key="1">
    <citation type="journal article" date="2020" name="Stud. Mycol.">
        <title>101 Dothideomycetes genomes: a test case for predicting lifestyles and emergence of pathogens.</title>
        <authorList>
            <person name="Haridas S."/>
            <person name="Albert R."/>
            <person name="Binder M."/>
            <person name="Bloem J."/>
            <person name="Labutti K."/>
            <person name="Salamov A."/>
            <person name="Andreopoulos B."/>
            <person name="Baker S."/>
            <person name="Barry K."/>
            <person name="Bills G."/>
            <person name="Bluhm B."/>
            <person name="Cannon C."/>
            <person name="Castanera R."/>
            <person name="Culley D."/>
            <person name="Daum C."/>
            <person name="Ezra D."/>
            <person name="Gonzalez J."/>
            <person name="Henrissat B."/>
            <person name="Kuo A."/>
            <person name="Liang C."/>
            <person name="Lipzen A."/>
            <person name="Lutzoni F."/>
            <person name="Magnuson J."/>
            <person name="Mondo S."/>
            <person name="Nolan M."/>
            <person name="Ohm R."/>
            <person name="Pangilinan J."/>
            <person name="Park H.-J."/>
            <person name="Ramirez L."/>
            <person name="Alfaro M."/>
            <person name="Sun H."/>
            <person name="Tritt A."/>
            <person name="Yoshinaga Y."/>
            <person name="Zwiers L.-H."/>
            <person name="Turgeon B."/>
            <person name="Goodwin S."/>
            <person name="Spatafora J."/>
            <person name="Crous P."/>
            <person name="Grigoriev I."/>
        </authorList>
    </citation>
    <scope>NUCLEOTIDE SEQUENCE</scope>
    <source>
        <strain evidence="3">CBS 113818</strain>
    </source>
</reference>
<feature type="compositionally biased region" description="Basic residues" evidence="1">
    <location>
        <begin position="268"/>
        <end position="282"/>
    </location>
</feature>
<dbReference type="EMBL" id="MU006246">
    <property type="protein sequence ID" value="KAF2819101.1"/>
    <property type="molecule type" value="Genomic_DNA"/>
</dbReference>
<feature type="compositionally biased region" description="Basic and acidic residues" evidence="1">
    <location>
        <begin position="461"/>
        <end position="482"/>
    </location>
</feature>
<feature type="compositionally biased region" description="Acidic residues" evidence="1">
    <location>
        <begin position="287"/>
        <end position="302"/>
    </location>
</feature>
<dbReference type="GO" id="GO:0001156">
    <property type="term" value="F:TFIIIC-class transcription factor complex binding"/>
    <property type="evidence" value="ECO:0007669"/>
    <property type="project" value="TreeGrafter"/>
</dbReference>
<feature type="compositionally biased region" description="Basic and acidic residues" evidence="1">
    <location>
        <begin position="159"/>
        <end position="170"/>
    </location>
</feature>
<dbReference type="InterPro" id="IPR039467">
    <property type="entry name" value="TFIIIB_B''_Myb"/>
</dbReference>
<accession>A0A6A6ZDA5</accession>
<evidence type="ECO:0000313" key="3">
    <source>
        <dbReference type="EMBL" id="KAF2819101.1"/>
    </source>
</evidence>
<protein>
    <recommendedName>
        <fullName evidence="2">Myb-like domain-containing protein</fullName>
    </recommendedName>
</protein>
<feature type="compositionally biased region" description="Polar residues" evidence="1">
    <location>
        <begin position="1"/>
        <end position="10"/>
    </location>
</feature>
<feature type="region of interest" description="Disordered" evidence="1">
    <location>
        <begin position="681"/>
        <end position="702"/>
    </location>
</feature>
<dbReference type="SUPFAM" id="SSF46689">
    <property type="entry name" value="Homeodomain-like"/>
    <property type="match status" value="1"/>
</dbReference>
<feature type="compositionally biased region" description="Low complexity" evidence="1">
    <location>
        <begin position="72"/>
        <end position="91"/>
    </location>
</feature>
<evidence type="ECO:0000313" key="4">
    <source>
        <dbReference type="Proteomes" id="UP000799424"/>
    </source>
</evidence>
<evidence type="ECO:0000256" key="1">
    <source>
        <dbReference type="SAM" id="MobiDB-lite"/>
    </source>
</evidence>